<dbReference type="SMART" id="SM00706">
    <property type="entry name" value="TECPR"/>
    <property type="match status" value="4"/>
</dbReference>
<name>A0A0K1PDQ0_9BACT</name>
<dbReference type="SUPFAM" id="SSF63829">
    <property type="entry name" value="Calcium-dependent phosphotriesterase"/>
    <property type="match status" value="1"/>
</dbReference>
<keyword evidence="3" id="KW-1185">Reference proteome</keyword>
<accession>A0A0K1PDQ0</accession>
<reference evidence="2 3" key="1">
    <citation type="submission" date="2015-08" db="EMBL/GenBank/DDBJ databases">
        <authorList>
            <person name="Babu N.S."/>
            <person name="Beckwith C.J."/>
            <person name="Beseler K.G."/>
            <person name="Brison A."/>
            <person name="Carone J.V."/>
            <person name="Caskin T.P."/>
            <person name="Diamond M."/>
            <person name="Durham M.E."/>
            <person name="Foxe J.M."/>
            <person name="Go M."/>
            <person name="Henderson B.A."/>
            <person name="Jones I.B."/>
            <person name="McGettigan J.A."/>
            <person name="Micheletti S.J."/>
            <person name="Nasrallah M.E."/>
            <person name="Ortiz D."/>
            <person name="Piller C.R."/>
            <person name="Privatt S.R."/>
            <person name="Schneider S.L."/>
            <person name="Sharp S."/>
            <person name="Smith T.C."/>
            <person name="Stanton J.D."/>
            <person name="Ullery H.E."/>
            <person name="Wilson R.J."/>
            <person name="Serrano M.G."/>
            <person name="Buck G."/>
            <person name="Lee V."/>
            <person name="Wang Y."/>
            <person name="Carvalho R."/>
            <person name="Voegtly L."/>
            <person name="Shi R."/>
            <person name="Duckworth R."/>
            <person name="Johnson A."/>
            <person name="Loviza R."/>
            <person name="Walstead R."/>
            <person name="Shah Z."/>
            <person name="Kiflezghi M."/>
            <person name="Wade K."/>
            <person name="Ball S.L."/>
            <person name="Bradley K.W."/>
            <person name="Asai D.J."/>
            <person name="Bowman C.A."/>
            <person name="Russell D.A."/>
            <person name="Pope W.H."/>
            <person name="Jacobs-Sera D."/>
            <person name="Hendrix R.W."/>
            <person name="Hatfull G.F."/>
        </authorList>
    </citation>
    <scope>NUCLEOTIDE SEQUENCE [LARGE SCALE GENOMIC DNA]</scope>
    <source>
        <strain evidence="2 3">DSM 27710</strain>
    </source>
</reference>
<sequence length="1008" mass="100079">MAMSLAAACGGSDPASPGGSGGSGGSGGFAGEPSNGGSGGDSSTGGSGGDSSTGGTGGDSSTGGTGGDSSTGGTGGDSSTGGTGGDSSTGGTGGDSSTGGSGGDSSTGGTGGDSSTGGTGGDAGGPSEGGSGGSDEGCEPRTCEDASAVCGDVDDGCGGILRCGECGDGTVCVDGACLCVPASCDELGTACGPAADGCGGTLDCGGCGDGLSCIDGACTCAPRTCADVRASCGEIDDGCGGTLLCGVCEDGLSCIDGACVCAPRTCADAGAACGPIDDGCGGSLDCGGCGSGSTCANNQCICVPLGCDEVGAACGLVDNGCGGALDCGTCGDGSTCRDNQCVCSPLTCADLGAACGAVADGCGGTLDCGGCGNGGSCVDNQCACVPETDLALCRNAGAECGPIVVTDSCGGVRVIADCGTCIGAEVCGLEQANVCGSATPAWRWEQPFTGENLKAVWGFAADDTWAVGSNGAIVHWDGTATRIVPSGTTANLHDVWGSAPDDVWAAGDAGTLLHFDGASWSPVESHLTTPIVSISGHAANDVWAIASDATGSLSLHFNGTDWRIVPVSVLGAGQTLRRVRAIAPDGVWAVGSKGTVLRWNGTMWERNDPGSATADFQDVWGETGSHVFVIGGIPNGSTTTPVVRRWVLTAWMPISYTTGLSTLNDAPLRIWGEATTGNPWLVSRAASGNRLYRWLPNTTAWFEETTKLAMPRPLAVGGTPNGDLWVSGEGGQLKRQDGSTFAPLTEPALSCSVVFALGQDAWAGCGPNVYARETTGWTALPALPPVTNATITAIWASSPTNVWVASTVYDSRIFRWDGAAWTLERAEAYKVLALTGDENGMWLGGDTNLLRRLEGATNTKIPNVPSSVVRGLYSAWAGHAVAVGTSGKIGVYDGATWTWTTPVTSSTLFTAVHGSSPDDVWAIANGGDAVHWNGGSWTRSRIGTKDLVSITVVSPTEAWALDTDGLLYGWNGTDWSSSRVLQPFSARSISAMGPGDLLTVGTGIQHFR</sequence>
<evidence type="ECO:0000313" key="2">
    <source>
        <dbReference type="EMBL" id="AKU91229.1"/>
    </source>
</evidence>
<organism evidence="2 3">
    <name type="scientific">Vulgatibacter incomptus</name>
    <dbReference type="NCBI Taxonomy" id="1391653"/>
    <lineage>
        <taxon>Bacteria</taxon>
        <taxon>Pseudomonadati</taxon>
        <taxon>Myxococcota</taxon>
        <taxon>Myxococcia</taxon>
        <taxon>Myxococcales</taxon>
        <taxon>Cystobacterineae</taxon>
        <taxon>Vulgatibacteraceae</taxon>
        <taxon>Vulgatibacter</taxon>
    </lineage>
</organism>
<feature type="region of interest" description="Disordered" evidence="1">
    <location>
        <begin position="1"/>
        <end position="138"/>
    </location>
</feature>
<dbReference type="Proteomes" id="UP000055590">
    <property type="component" value="Chromosome"/>
</dbReference>
<gene>
    <name evidence="2" type="ORF">AKJ08_1616</name>
</gene>
<evidence type="ECO:0000256" key="1">
    <source>
        <dbReference type="SAM" id="MobiDB-lite"/>
    </source>
</evidence>
<dbReference type="EMBL" id="CP012332">
    <property type="protein sequence ID" value="AKU91229.1"/>
    <property type="molecule type" value="Genomic_DNA"/>
</dbReference>
<dbReference type="AlphaFoldDB" id="A0A0K1PDQ0"/>
<feature type="compositionally biased region" description="Gly residues" evidence="1">
    <location>
        <begin position="18"/>
        <end position="135"/>
    </location>
</feature>
<evidence type="ECO:0008006" key="4">
    <source>
        <dbReference type="Google" id="ProtNLM"/>
    </source>
</evidence>
<dbReference type="STRING" id="1391653.AKJ08_1616"/>
<dbReference type="PATRIC" id="fig|1391653.3.peg.1697"/>
<evidence type="ECO:0000313" key="3">
    <source>
        <dbReference type="Proteomes" id="UP000055590"/>
    </source>
</evidence>
<dbReference type="KEGG" id="vin:AKJ08_1616"/>
<protein>
    <recommendedName>
        <fullName evidence="4">BNR repeat domain protein</fullName>
    </recommendedName>
</protein>
<dbReference type="InterPro" id="IPR006624">
    <property type="entry name" value="Beta-propeller_rpt_TECPR"/>
</dbReference>
<proteinExistence type="predicted"/>